<accession>A0A2M8L269</accession>
<sequence length="148" mass="16395">MEIFFRLNIISLVILILMISSTNNVNACTSFYRYAPNSICVPHCEEVVEIDGTYNLKITGVTKLENGVYYCEVFDCDGPCVQPTAGWTCFPAGTKIEMATGNDNRAQRTEHGGQSTDFGEARKNIEEVRVGDRVVSQDERGEKSVSVV</sequence>
<name>A0A2M8L269_9BACT</name>
<gene>
    <name evidence="2" type="ORF">COU93_01185</name>
</gene>
<feature type="non-terminal residue" evidence="2">
    <location>
        <position position="148"/>
    </location>
</feature>
<protein>
    <submittedName>
        <fullName evidence="2">Uncharacterized protein</fullName>
    </submittedName>
</protein>
<organism evidence="2 3">
    <name type="scientific">Candidatus Shapirobacteria bacterium CG10_big_fil_rev_8_21_14_0_10_36_6</name>
    <dbReference type="NCBI Taxonomy" id="1974886"/>
    <lineage>
        <taxon>Bacteria</taxon>
        <taxon>Candidatus Shapironibacteriota</taxon>
    </lineage>
</organism>
<feature type="region of interest" description="Disordered" evidence="1">
    <location>
        <begin position="101"/>
        <end position="148"/>
    </location>
</feature>
<feature type="compositionally biased region" description="Basic and acidic residues" evidence="1">
    <location>
        <begin position="119"/>
        <end position="148"/>
    </location>
</feature>
<evidence type="ECO:0000313" key="3">
    <source>
        <dbReference type="Proteomes" id="UP000229766"/>
    </source>
</evidence>
<evidence type="ECO:0000256" key="1">
    <source>
        <dbReference type="SAM" id="MobiDB-lite"/>
    </source>
</evidence>
<proteinExistence type="predicted"/>
<dbReference type="AlphaFoldDB" id="A0A2M8L269"/>
<evidence type="ECO:0000313" key="2">
    <source>
        <dbReference type="EMBL" id="PJE66996.1"/>
    </source>
</evidence>
<reference evidence="3" key="1">
    <citation type="submission" date="2017-09" db="EMBL/GenBank/DDBJ databases">
        <title>Depth-based differentiation of microbial function through sediment-hosted aquifers and enrichment of novel symbionts in the deep terrestrial subsurface.</title>
        <authorList>
            <person name="Probst A.J."/>
            <person name="Ladd B."/>
            <person name="Jarett J.K."/>
            <person name="Geller-Mcgrath D.E."/>
            <person name="Sieber C.M.K."/>
            <person name="Emerson J.B."/>
            <person name="Anantharaman K."/>
            <person name="Thomas B.C."/>
            <person name="Malmstrom R."/>
            <person name="Stieglmeier M."/>
            <person name="Klingl A."/>
            <person name="Woyke T."/>
            <person name="Ryan C.M."/>
            <person name="Banfield J.F."/>
        </authorList>
    </citation>
    <scope>NUCLEOTIDE SEQUENCE [LARGE SCALE GENOMIC DNA]</scope>
</reference>
<dbReference type="EMBL" id="PFEI01000069">
    <property type="protein sequence ID" value="PJE66996.1"/>
    <property type="molecule type" value="Genomic_DNA"/>
</dbReference>
<comment type="caution">
    <text evidence="2">The sequence shown here is derived from an EMBL/GenBank/DDBJ whole genome shotgun (WGS) entry which is preliminary data.</text>
</comment>
<dbReference type="Proteomes" id="UP000229766">
    <property type="component" value="Unassembled WGS sequence"/>
</dbReference>